<accession>A0ACC2P890</accession>
<gene>
    <name evidence="1" type="ORF">QAD02_015294</name>
</gene>
<dbReference type="Proteomes" id="UP001239111">
    <property type="component" value="Chromosome 2"/>
</dbReference>
<evidence type="ECO:0000313" key="1">
    <source>
        <dbReference type="EMBL" id="KAJ8679507.1"/>
    </source>
</evidence>
<reference evidence="1" key="1">
    <citation type="submission" date="2023-04" db="EMBL/GenBank/DDBJ databases">
        <title>A chromosome-level genome assembly of the parasitoid wasp Eretmocerus hayati.</title>
        <authorList>
            <person name="Zhong Y."/>
            <person name="Liu S."/>
            <person name="Liu Y."/>
        </authorList>
    </citation>
    <scope>NUCLEOTIDE SEQUENCE</scope>
    <source>
        <strain evidence="1">ZJU_SS_LIU_2023</strain>
    </source>
</reference>
<protein>
    <submittedName>
        <fullName evidence="1">Uncharacterized protein</fullName>
    </submittedName>
</protein>
<sequence>MRISIVFLALLAFTAATPLNQYGVDPLLLQKQQDVIYLLENIAGQLPNQQLYEIGMNYQFEPYLQNYENPAVVKYYVGLVKTGHVQPQGLPYSNSVSVLRKEAALLSQILIGAKDYQTFLNTAAWARVHVNQEQFVKAFAGAVLQRHDMQGIILPPVYEVFPQYFFDSRIIQKVQNYMLTHGLDYQSSGGQGYPAYHINVNYTSSLPYGENQIAYLTEDIGLNAYYSYVYLSSYMMPYGQHAQGAYQQGGESIYSKVGHGAHYYYLHQQLLARYNLERLGQGLEPIKELDNYWEHIETPYNPYLTHLNGAAMPSRGEHIYVTARHHNYELIKLIRMLEQRILDAIHSGHVITPQGAFLSLYEPQGINILGELIEGTGRSINPRYYGSFQAISKQLLGNVPVFNNIYEYNPSSLELGYTALRDPIFWQLYSKIMEFFHYYQEALPAYQYNDIVVPGVKIEQVEVGDLVTYFSDYEADVSNAVPLPVGGKHAQQPYPTVMAHMKVLNHKPYEYKIHVSAQKPVTGAVVRVYVGPKYNYDGQPIDINVHRHYFFELDQFAYDITEGHNVIIRNSRQATGFSGDMPSIHNIMKHMEEAKMSQSPHYVKPQEIYGFPARLALPKGTQNGYQLQWFVVITSGVHHQAEHYGPVVEEEWMTYQPHHYQVVDAQSYGQMNANPIDKVHGVYQTVEVIPDYDNQIITGGNWHWGYLYKKYPASYYFPHWLRTYKIHSAQEYESVGGMKSQVNSYPYSSLSMNTPMNKPVNTPMNKLVNTPMNTPMNTYTSESVLGHGGVAQPVVQINKMNQAYGQGWNRQAIYNQGMQPGVSPVTSGHYATGSGYEYPTGSMSSGSYQTSEQYLNNYYNNKYIGDIIGGAVSLDGKPLGYPLDRQLAHSAFYAPNIYVQDVAVYHQSQSVSQWDEYKSL</sequence>
<keyword evidence="2" id="KW-1185">Reference proteome</keyword>
<organism evidence="1 2">
    <name type="scientific">Eretmocerus hayati</name>
    <dbReference type="NCBI Taxonomy" id="131215"/>
    <lineage>
        <taxon>Eukaryota</taxon>
        <taxon>Metazoa</taxon>
        <taxon>Ecdysozoa</taxon>
        <taxon>Arthropoda</taxon>
        <taxon>Hexapoda</taxon>
        <taxon>Insecta</taxon>
        <taxon>Pterygota</taxon>
        <taxon>Neoptera</taxon>
        <taxon>Endopterygota</taxon>
        <taxon>Hymenoptera</taxon>
        <taxon>Apocrita</taxon>
        <taxon>Proctotrupomorpha</taxon>
        <taxon>Chalcidoidea</taxon>
        <taxon>Aphelinidae</taxon>
        <taxon>Aphelininae</taxon>
        <taxon>Eretmocerus</taxon>
    </lineage>
</organism>
<proteinExistence type="predicted"/>
<name>A0ACC2P890_9HYME</name>
<comment type="caution">
    <text evidence="1">The sequence shown here is derived from an EMBL/GenBank/DDBJ whole genome shotgun (WGS) entry which is preliminary data.</text>
</comment>
<dbReference type="EMBL" id="CM056742">
    <property type="protein sequence ID" value="KAJ8679507.1"/>
    <property type="molecule type" value="Genomic_DNA"/>
</dbReference>
<evidence type="ECO:0000313" key="2">
    <source>
        <dbReference type="Proteomes" id="UP001239111"/>
    </source>
</evidence>